<feature type="transmembrane region" description="Helical" evidence="10">
    <location>
        <begin position="526"/>
        <end position="547"/>
    </location>
</feature>
<comment type="similarity">
    <text evidence="2">Belongs to the ABC transporter superfamily. ABCG family. PDR (TC 3.A.1.205) subfamily.</text>
</comment>
<feature type="transmembrane region" description="Helical" evidence="10">
    <location>
        <begin position="603"/>
        <end position="623"/>
    </location>
</feature>
<feature type="transmembrane region" description="Helical" evidence="10">
    <location>
        <begin position="635"/>
        <end position="653"/>
    </location>
</feature>
<evidence type="ECO:0000256" key="5">
    <source>
        <dbReference type="ARBA" id="ARBA00022741"/>
    </source>
</evidence>
<keyword evidence="6" id="KW-0067">ATP-binding</keyword>
<organism evidence="12 13">
    <name type="scientific">Gibberella zeae</name>
    <name type="common">Wheat head blight fungus</name>
    <name type="synonym">Fusarium graminearum</name>
    <dbReference type="NCBI Taxonomy" id="5518"/>
    <lineage>
        <taxon>Eukaryota</taxon>
        <taxon>Fungi</taxon>
        <taxon>Dikarya</taxon>
        <taxon>Ascomycota</taxon>
        <taxon>Pezizomycotina</taxon>
        <taxon>Sordariomycetes</taxon>
        <taxon>Hypocreomycetidae</taxon>
        <taxon>Hypocreales</taxon>
        <taxon>Nectriaceae</taxon>
        <taxon>Fusarium</taxon>
    </lineage>
</organism>
<gene>
    <name evidence="12" type="ORF">MDCFG202_LOCUS85995</name>
</gene>
<evidence type="ECO:0000313" key="12">
    <source>
        <dbReference type="EMBL" id="CAG1970327.1"/>
    </source>
</evidence>
<protein>
    <recommendedName>
        <fullName evidence="11">ABC transporter domain-containing protein</fullName>
    </recommendedName>
</protein>
<accession>A0A9N8R970</accession>
<feature type="transmembrane region" description="Helical" evidence="10">
    <location>
        <begin position="1314"/>
        <end position="1335"/>
    </location>
</feature>
<feature type="region of interest" description="Disordered" evidence="9">
    <location>
        <begin position="49"/>
        <end position="73"/>
    </location>
</feature>
<name>A0A9N8R970_GIBZA</name>
<reference evidence="12" key="1">
    <citation type="submission" date="2021-03" db="EMBL/GenBank/DDBJ databases">
        <authorList>
            <person name="Alouane T."/>
            <person name="Langin T."/>
            <person name="Bonhomme L."/>
        </authorList>
    </citation>
    <scope>NUCLEOTIDE SEQUENCE</scope>
    <source>
        <strain evidence="12">MDC_Fg202</strain>
    </source>
</reference>
<dbReference type="InterPro" id="IPR017871">
    <property type="entry name" value="ABC_transporter-like_CS"/>
</dbReference>
<dbReference type="Proteomes" id="UP000746612">
    <property type="component" value="Unassembled WGS sequence"/>
</dbReference>
<dbReference type="EMBL" id="CAJPIJ010000082">
    <property type="protein sequence ID" value="CAG1970327.1"/>
    <property type="molecule type" value="Genomic_DNA"/>
</dbReference>
<evidence type="ECO:0000256" key="7">
    <source>
        <dbReference type="ARBA" id="ARBA00022989"/>
    </source>
</evidence>
<feature type="non-terminal residue" evidence="12">
    <location>
        <position position="1467"/>
    </location>
</feature>
<evidence type="ECO:0000256" key="2">
    <source>
        <dbReference type="ARBA" id="ARBA00006012"/>
    </source>
</evidence>
<dbReference type="Pfam" id="PF01061">
    <property type="entry name" value="ABC2_membrane"/>
    <property type="match status" value="2"/>
</dbReference>
<feature type="region of interest" description="Disordered" evidence="9">
    <location>
        <begin position="1109"/>
        <end position="1130"/>
    </location>
</feature>
<dbReference type="InterPro" id="IPR003439">
    <property type="entry name" value="ABC_transporter-like_ATP-bd"/>
</dbReference>
<dbReference type="FunFam" id="3.40.50.300:FF:000054">
    <property type="entry name" value="ABC multidrug transporter atrF"/>
    <property type="match status" value="1"/>
</dbReference>
<feature type="domain" description="ABC transporter" evidence="11">
    <location>
        <begin position="127"/>
        <end position="383"/>
    </location>
</feature>
<dbReference type="Pfam" id="PF06422">
    <property type="entry name" value="PDR_CDR"/>
    <property type="match status" value="1"/>
</dbReference>
<dbReference type="GO" id="GO:0005524">
    <property type="term" value="F:ATP binding"/>
    <property type="evidence" value="ECO:0007669"/>
    <property type="project" value="UniProtKB-KW"/>
</dbReference>
<feature type="transmembrane region" description="Helical" evidence="10">
    <location>
        <begin position="1193"/>
        <end position="1216"/>
    </location>
</feature>
<evidence type="ECO:0000256" key="1">
    <source>
        <dbReference type="ARBA" id="ARBA00004141"/>
    </source>
</evidence>
<feature type="transmembrane region" description="Helical" evidence="10">
    <location>
        <begin position="1438"/>
        <end position="1456"/>
    </location>
</feature>
<feature type="domain" description="ABC transporter" evidence="11">
    <location>
        <begin position="822"/>
        <end position="1064"/>
    </location>
</feature>
<dbReference type="CDD" id="cd03233">
    <property type="entry name" value="ABCG_PDR_domain1"/>
    <property type="match status" value="1"/>
</dbReference>
<keyword evidence="8 10" id="KW-0472">Membrane</keyword>
<dbReference type="GO" id="GO:0016020">
    <property type="term" value="C:membrane"/>
    <property type="evidence" value="ECO:0007669"/>
    <property type="project" value="UniProtKB-SubCell"/>
</dbReference>
<dbReference type="GO" id="GO:0016887">
    <property type="term" value="F:ATP hydrolysis activity"/>
    <property type="evidence" value="ECO:0007669"/>
    <property type="project" value="InterPro"/>
</dbReference>
<dbReference type="InterPro" id="IPR010929">
    <property type="entry name" value="PDR_CDR_ABC"/>
</dbReference>
<evidence type="ECO:0000256" key="10">
    <source>
        <dbReference type="SAM" id="Phobius"/>
    </source>
</evidence>
<dbReference type="InterPro" id="IPR034003">
    <property type="entry name" value="ABCG_PDR_2"/>
</dbReference>
<dbReference type="InterPro" id="IPR013525">
    <property type="entry name" value="ABC2_TM"/>
</dbReference>
<feature type="transmembrane region" description="Helical" evidence="10">
    <location>
        <begin position="492"/>
        <end position="514"/>
    </location>
</feature>
<dbReference type="InterPro" id="IPR029481">
    <property type="entry name" value="ABC_trans_N"/>
</dbReference>
<dbReference type="SMART" id="SM00382">
    <property type="entry name" value="AAA"/>
    <property type="match status" value="2"/>
</dbReference>
<keyword evidence="5" id="KW-0547">Nucleotide-binding</keyword>
<feature type="region of interest" description="Disordered" evidence="9">
    <location>
        <begin position="787"/>
        <end position="812"/>
    </location>
</feature>
<comment type="subcellular location">
    <subcellularLocation>
        <location evidence="1">Membrane</location>
        <topology evidence="1">Multi-pass membrane protein</topology>
    </subcellularLocation>
</comment>
<feature type="transmembrane region" description="Helical" evidence="10">
    <location>
        <begin position="1281"/>
        <end position="1302"/>
    </location>
</feature>
<dbReference type="InterPro" id="IPR034001">
    <property type="entry name" value="ABCG_PDR_1"/>
</dbReference>
<evidence type="ECO:0000256" key="3">
    <source>
        <dbReference type="ARBA" id="ARBA00022448"/>
    </source>
</evidence>
<evidence type="ECO:0000256" key="4">
    <source>
        <dbReference type="ARBA" id="ARBA00022692"/>
    </source>
</evidence>
<keyword evidence="3" id="KW-0813">Transport</keyword>
<sequence length="1467" mass="164484">SINKLTMTQHREHQPSSSSTTLQDTHNTDNTSDHDYDAEIHQLARRITSQSATSGHAPLFPLGENTSLDPESPHFNPKKWAKAFLKTRTAAADGNTPRTAGIAFKNLDAFGFGQATDFQNTLVNIFLNATSIVRKIGGYKGQRIDILRNLDGLVEAGEMLCVLGPPGSGCSTLLRSISGETHGFHLGDDTVLNYQGIRPEQMKKAYRGEAIYTAEVDHHFPHLTVGDTLYFAARCRCPPTDKLPHGVTAREYAEHLRDVIMAMFGISHTKNTRVGNDFVRGVSGGERKRVTIAEAALGYSPLQCWDNSTRGLDSANAVEFCRVLRTQADVLGISSCVAIYQAPQSAYDLFDKVVVLYEGRQIFFGRTGDAQAYFENLGFVCPEQQTTADFLTSMTNPGERIVRPGANPPRTSDEFALAWKNSQDRSRLIDEIDYYVEQHPFDGPDLQRFSESRRLDQARVQREKSPFNLSFWQQYTINLWRSVKMLLGDPSITLTMLITNIFQALIVSSIFYNLPHNTTSFFRRTTLLFFIVLMNAFSSVLEIMTLYEKRKVVEKQSRYAFYHPSAESLAAIVTDLPYKVINAILMNTTLYFMCNLRREPGPYFAFLLFSFTLTMCMSMMFRFIGSATKSISQALAPACVILLGLVLYSGYAIPTEYMQGWLAWIRWINPVFYGLESVFLVEFHGQEYSCSSFVPSGAGYENLNSGEQVCNIAGSIPGQSFVRGEDYLRTSFGFVNSHRWRNFGILIVWALFYMALHLLTTEYVASERSKGEVLVFLRESMHKVSGKRATDEESGSSLPVGKQEAAGNSSEKVEVERQTSVFHWNDVCYDIKVKGEERRILDHVDGWVKPGTLTALMGVSGAGKTTLLDVLASRVTMGVVSGEMLVNGHQRDSSFQRKTGYVTQQDLHQASSTVREALRFSAILRQPAKYSKQERIDYVDTVISLLGMDAYADAIIGVPGEGLNVEQRKRLTIGVELVARPQLLLFLDEPTSGLDSQTSWSICDLMETLTRSGQAILCTIHQPSAMLFQRFDRLLLLAKGGKTVYFGEVGHNSQVLMDYFTRNGGPSLPPKANPAEHMLHVIGAAPGAQTDVDWPAIWRKSPEYESVQRELQSLKSESSSGQTQTSAGDASEYKEFASSYTTQLWEVTKRLFQGYWRNPQYMYSKVLLSVGAALFIGLSVMDSSNTIRGLQNQMFGVFLFLTIFSQVAEQMMPVFVEQRTLFEARERPSKTYSWQSFMFANITVEVAWNSFIGVFSFIVWYYPIGLYRNAEWTNQVDSRGITIFLHVWMFFLLASTFTHMIIAGLPDSDTAAGILNLIFIMMFAFCGVLAGPNVLPRFWIFMYRVNPFTYVVEGFLGTTLANAPVTCAANEILDFKPTNGSTCSEFLSAYITEHGGYLHGGSGSSTTECHYCPMANTNSFLKLININFDNRWRDFGLLWAYVLFNCAAAVAIYWLVRVPKKSKSKKA</sequence>
<dbReference type="PROSITE" id="PS50893">
    <property type="entry name" value="ABC_TRANSPORTER_2"/>
    <property type="match status" value="2"/>
</dbReference>
<keyword evidence="4 10" id="KW-0812">Transmembrane</keyword>
<dbReference type="InterPro" id="IPR027417">
    <property type="entry name" value="P-loop_NTPase"/>
</dbReference>
<dbReference type="Pfam" id="PF14510">
    <property type="entry name" value="ABC_trans_N"/>
    <property type="match status" value="1"/>
</dbReference>
<evidence type="ECO:0000256" key="6">
    <source>
        <dbReference type="ARBA" id="ARBA00022840"/>
    </source>
</evidence>
<dbReference type="Gene3D" id="3.40.50.300">
    <property type="entry name" value="P-loop containing nucleotide triphosphate hydrolases"/>
    <property type="match status" value="2"/>
</dbReference>
<dbReference type="CDD" id="cd03232">
    <property type="entry name" value="ABCG_PDR_domain2"/>
    <property type="match status" value="1"/>
</dbReference>
<evidence type="ECO:0000259" key="11">
    <source>
        <dbReference type="PROSITE" id="PS50893"/>
    </source>
</evidence>
<feature type="transmembrane region" description="Helical" evidence="10">
    <location>
        <begin position="1237"/>
        <end position="1261"/>
    </location>
</feature>
<dbReference type="PROSITE" id="PS00211">
    <property type="entry name" value="ABC_TRANSPORTER_1"/>
    <property type="match status" value="1"/>
</dbReference>
<dbReference type="SUPFAM" id="SSF52540">
    <property type="entry name" value="P-loop containing nucleoside triphosphate hydrolases"/>
    <property type="match status" value="2"/>
</dbReference>
<evidence type="ECO:0000256" key="8">
    <source>
        <dbReference type="ARBA" id="ARBA00023136"/>
    </source>
</evidence>
<comment type="caution">
    <text evidence="12">The sequence shown here is derived from an EMBL/GenBank/DDBJ whole genome shotgun (WGS) entry which is preliminary data.</text>
</comment>
<dbReference type="InterPro" id="IPR003593">
    <property type="entry name" value="AAA+_ATPase"/>
</dbReference>
<feature type="region of interest" description="Disordered" evidence="9">
    <location>
        <begin position="1"/>
        <end position="34"/>
    </location>
</feature>
<evidence type="ECO:0000313" key="13">
    <source>
        <dbReference type="Proteomes" id="UP000746612"/>
    </source>
</evidence>
<dbReference type="GO" id="GO:0140359">
    <property type="term" value="F:ABC-type transporter activity"/>
    <property type="evidence" value="ECO:0007669"/>
    <property type="project" value="InterPro"/>
</dbReference>
<dbReference type="PANTHER" id="PTHR19241">
    <property type="entry name" value="ATP-BINDING CASSETTE TRANSPORTER"/>
    <property type="match status" value="1"/>
</dbReference>
<feature type="compositionally biased region" description="Polar residues" evidence="9">
    <location>
        <begin position="1109"/>
        <end position="1128"/>
    </location>
</feature>
<evidence type="ECO:0000256" key="9">
    <source>
        <dbReference type="SAM" id="MobiDB-lite"/>
    </source>
</evidence>
<feature type="transmembrane region" description="Helical" evidence="10">
    <location>
        <begin position="740"/>
        <end position="760"/>
    </location>
</feature>
<dbReference type="Pfam" id="PF00005">
    <property type="entry name" value="ABC_tran"/>
    <property type="match status" value="2"/>
</dbReference>
<feature type="transmembrane region" description="Helical" evidence="10">
    <location>
        <begin position="1162"/>
        <end position="1181"/>
    </location>
</feature>
<proteinExistence type="inferred from homology"/>
<keyword evidence="7 10" id="KW-1133">Transmembrane helix</keyword>